<evidence type="ECO:0000256" key="1">
    <source>
        <dbReference type="ARBA" id="ARBA00001947"/>
    </source>
</evidence>
<sequence>MRQILQNLGSGETLLAEVPCPRRAEGGVLIQSVRSLVSLGTEKMLVDFGKGSYLAKARSQPDKVKQVLQKIKTDGLLTTVDAVRAKLDTPIPLGYCNVGVVAETSRQSRFAIGDRVISNGPHAEMVSVPENLVAKIPSGVSDEAAAFTVVSAIGLQGIRLLQPTLGERIVVSGLGLIGLLAVQMLRAHGCEVLGIDFDDDKLKLAESFGAMTVNLAADQDPVLAAEHWTGGQGVDGVLVTASTKSDELIHQAATMCRKRGRIVLVGVVGLNLRRADFYEKELSFQVSCSYGPGRYDANYEQRGLDYPIGFVRWTEQRNFEAVLQLLDGGKIETESLTTHRFVFDDALRGYEAIHEKGAMGILLEYEQENRPERHSRLLWVGNQSKELPGSKTDDPSVAFIGAGGFTTRMLLPLLPKQNVVRHSITSGTGVSASHAAKKFGFSRCGTDTRAVLEDETVDAVFITTPHSTHASFVVQALTHGKHVFVEKPLAMNREDLNQVSDCLNENPSQRLMVGFNRRFSPHTVALKNWLRSTSSSKALVLTINAGKIPADHWTQDLEVGGGRIIGEACHFIDLARFIADSPVESVVATAMRGGDGILGDCAAIQLTFQDGSIATIHYLANGHKAFAKERIEVFAGGKVFVVDNFRRSYVVGDKKSLKTRGQDKGHAGEVEAFLQLACREGRWPIPTEELIEVSLATIDADEQIRTQMSAFS</sequence>
<evidence type="ECO:0000313" key="8">
    <source>
        <dbReference type="Proteomes" id="UP000319004"/>
    </source>
</evidence>
<organism evidence="7 8">
    <name type="scientific">Stieleria neptunia</name>
    <dbReference type="NCBI Taxonomy" id="2527979"/>
    <lineage>
        <taxon>Bacteria</taxon>
        <taxon>Pseudomonadati</taxon>
        <taxon>Planctomycetota</taxon>
        <taxon>Planctomycetia</taxon>
        <taxon>Pirellulales</taxon>
        <taxon>Pirellulaceae</taxon>
        <taxon>Stieleria</taxon>
    </lineage>
</organism>
<name>A0A518HTS4_9BACT</name>
<dbReference type="InterPro" id="IPR020843">
    <property type="entry name" value="ER"/>
</dbReference>
<feature type="domain" description="Enoyl reductase (ER)" evidence="6">
    <location>
        <begin position="51"/>
        <end position="363"/>
    </location>
</feature>
<evidence type="ECO:0000256" key="2">
    <source>
        <dbReference type="ARBA" id="ARBA00008072"/>
    </source>
</evidence>
<dbReference type="InterPro" id="IPR055170">
    <property type="entry name" value="GFO_IDH_MocA-like_dom"/>
</dbReference>
<dbReference type="RefSeq" id="WP_145388579.1">
    <property type="nucleotide sequence ID" value="NZ_CP037423.1"/>
</dbReference>
<dbReference type="InterPro" id="IPR013149">
    <property type="entry name" value="ADH-like_C"/>
</dbReference>
<dbReference type="EMBL" id="CP037423">
    <property type="protein sequence ID" value="QDV44197.1"/>
    <property type="molecule type" value="Genomic_DNA"/>
</dbReference>
<evidence type="ECO:0000313" key="7">
    <source>
        <dbReference type="EMBL" id="QDV44197.1"/>
    </source>
</evidence>
<dbReference type="InterPro" id="IPR000683">
    <property type="entry name" value="Gfo/Idh/MocA-like_OxRdtase_N"/>
</dbReference>
<dbReference type="SMART" id="SM00829">
    <property type="entry name" value="PKS_ER"/>
    <property type="match status" value="1"/>
</dbReference>
<dbReference type="KEGG" id="snep:Enr13x_40590"/>
<dbReference type="GO" id="GO:0046872">
    <property type="term" value="F:metal ion binding"/>
    <property type="evidence" value="ECO:0007669"/>
    <property type="project" value="UniProtKB-KW"/>
</dbReference>
<keyword evidence="5 7" id="KW-0560">Oxidoreductase</keyword>
<gene>
    <name evidence="7" type="primary">gfo_4</name>
    <name evidence="7" type="ORF">Enr13x_40590</name>
</gene>
<dbReference type="PANTHER" id="PTHR43350:SF19">
    <property type="entry name" value="D-GULOSIDE 3-DEHYDROGENASE"/>
    <property type="match status" value="1"/>
</dbReference>
<dbReference type="Gene3D" id="3.90.180.10">
    <property type="entry name" value="Medium-chain alcohol dehydrogenases, catalytic domain"/>
    <property type="match status" value="1"/>
</dbReference>
<dbReference type="Pfam" id="PF00107">
    <property type="entry name" value="ADH_zinc_N"/>
    <property type="match status" value="1"/>
</dbReference>
<dbReference type="EC" id="1.1.99.28" evidence="7"/>
<dbReference type="InterPro" id="IPR036291">
    <property type="entry name" value="NAD(P)-bd_dom_sf"/>
</dbReference>
<evidence type="ECO:0000256" key="5">
    <source>
        <dbReference type="ARBA" id="ARBA00023002"/>
    </source>
</evidence>
<proteinExistence type="inferred from homology"/>
<dbReference type="Gene3D" id="3.30.360.10">
    <property type="entry name" value="Dihydrodipicolinate Reductase, domain 2"/>
    <property type="match status" value="1"/>
</dbReference>
<evidence type="ECO:0000256" key="4">
    <source>
        <dbReference type="ARBA" id="ARBA00022833"/>
    </source>
</evidence>
<comment type="similarity">
    <text evidence="2">Belongs to the zinc-containing alcohol dehydrogenase family.</text>
</comment>
<dbReference type="GO" id="GO:0047061">
    <property type="term" value="F:glucose-fructose oxidoreductase activity"/>
    <property type="evidence" value="ECO:0007669"/>
    <property type="project" value="UniProtKB-EC"/>
</dbReference>
<dbReference type="Gene3D" id="3.40.50.720">
    <property type="entry name" value="NAD(P)-binding Rossmann-like Domain"/>
    <property type="match status" value="2"/>
</dbReference>
<evidence type="ECO:0000256" key="3">
    <source>
        <dbReference type="ARBA" id="ARBA00022723"/>
    </source>
</evidence>
<dbReference type="Proteomes" id="UP000319004">
    <property type="component" value="Chromosome"/>
</dbReference>
<dbReference type="SUPFAM" id="SSF50129">
    <property type="entry name" value="GroES-like"/>
    <property type="match status" value="1"/>
</dbReference>
<dbReference type="Pfam" id="PF22725">
    <property type="entry name" value="GFO_IDH_MocA_C3"/>
    <property type="match status" value="1"/>
</dbReference>
<evidence type="ECO:0000259" key="6">
    <source>
        <dbReference type="SMART" id="SM00829"/>
    </source>
</evidence>
<keyword evidence="4" id="KW-0862">Zinc</keyword>
<dbReference type="SUPFAM" id="SSF51735">
    <property type="entry name" value="NAD(P)-binding Rossmann-fold domains"/>
    <property type="match status" value="2"/>
</dbReference>
<dbReference type="CDD" id="cd08255">
    <property type="entry name" value="2-desacetyl-2-hydroxyethyl_bacteriochlorophyllide_like"/>
    <property type="match status" value="1"/>
</dbReference>
<dbReference type="OrthoDB" id="9815825at2"/>
<accession>A0A518HTS4</accession>
<keyword evidence="3" id="KW-0479">Metal-binding</keyword>
<dbReference type="InterPro" id="IPR011032">
    <property type="entry name" value="GroES-like_sf"/>
</dbReference>
<protein>
    <submittedName>
        <fullName evidence="7">Glucose--fructose oxidoreductase</fullName>
        <ecNumber evidence="7">1.1.99.28</ecNumber>
    </submittedName>
</protein>
<dbReference type="AlphaFoldDB" id="A0A518HTS4"/>
<reference evidence="7 8" key="1">
    <citation type="submission" date="2019-03" db="EMBL/GenBank/DDBJ databases">
        <title>Deep-cultivation of Planctomycetes and their phenomic and genomic characterization uncovers novel biology.</title>
        <authorList>
            <person name="Wiegand S."/>
            <person name="Jogler M."/>
            <person name="Boedeker C."/>
            <person name="Pinto D."/>
            <person name="Vollmers J."/>
            <person name="Rivas-Marin E."/>
            <person name="Kohn T."/>
            <person name="Peeters S.H."/>
            <person name="Heuer A."/>
            <person name="Rast P."/>
            <person name="Oberbeckmann S."/>
            <person name="Bunk B."/>
            <person name="Jeske O."/>
            <person name="Meyerdierks A."/>
            <person name="Storesund J.E."/>
            <person name="Kallscheuer N."/>
            <person name="Luecker S."/>
            <person name="Lage O.M."/>
            <person name="Pohl T."/>
            <person name="Merkel B.J."/>
            <person name="Hornburger P."/>
            <person name="Mueller R.-W."/>
            <person name="Bruemmer F."/>
            <person name="Labrenz M."/>
            <person name="Spormann A.M."/>
            <person name="Op den Camp H."/>
            <person name="Overmann J."/>
            <person name="Amann R."/>
            <person name="Jetten M.S.M."/>
            <person name="Mascher T."/>
            <person name="Medema M.H."/>
            <person name="Devos D.P."/>
            <person name="Kaster A.-K."/>
            <person name="Ovreas L."/>
            <person name="Rohde M."/>
            <person name="Galperin M.Y."/>
            <person name="Jogler C."/>
        </authorList>
    </citation>
    <scope>NUCLEOTIDE SEQUENCE [LARGE SCALE GENOMIC DNA]</scope>
    <source>
        <strain evidence="7 8">Enr13</strain>
    </source>
</reference>
<dbReference type="GO" id="GO:0000166">
    <property type="term" value="F:nucleotide binding"/>
    <property type="evidence" value="ECO:0007669"/>
    <property type="project" value="InterPro"/>
</dbReference>
<keyword evidence="8" id="KW-1185">Reference proteome</keyword>
<dbReference type="Pfam" id="PF01408">
    <property type="entry name" value="GFO_IDH_MocA"/>
    <property type="match status" value="1"/>
</dbReference>
<comment type="cofactor">
    <cofactor evidence="1">
        <name>Zn(2+)</name>
        <dbReference type="ChEBI" id="CHEBI:29105"/>
    </cofactor>
</comment>
<dbReference type="PANTHER" id="PTHR43350">
    <property type="entry name" value="NAD-DEPENDENT ALCOHOL DEHYDROGENASE"/>
    <property type="match status" value="1"/>
</dbReference>
<dbReference type="SUPFAM" id="SSF55347">
    <property type="entry name" value="Glyceraldehyde-3-phosphate dehydrogenase-like, C-terminal domain"/>
    <property type="match status" value="1"/>
</dbReference>